<dbReference type="InterPro" id="IPR009057">
    <property type="entry name" value="Homeodomain-like_sf"/>
</dbReference>
<dbReference type="Pfam" id="PF13384">
    <property type="entry name" value="HTH_23"/>
    <property type="match status" value="1"/>
</dbReference>
<feature type="domain" description="Integrase catalytic" evidence="1">
    <location>
        <begin position="129"/>
        <end position="292"/>
    </location>
</feature>
<organism evidence="2 3">
    <name type="scientific">Candidatus Vogelbacteria bacterium RIFOXYD1_FULL_42_15</name>
    <dbReference type="NCBI Taxonomy" id="1802437"/>
    <lineage>
        <taxon>Bacteria</taxon>
        <taxon>Candidatus Vogeliibacteriota</taxon>
    </lineage>
</organism>
<dbReference type="PANTHER" id="PTHR46889">
    <property type="entry name" value="TRANSPOSASE INSF FOR INSERTION SEQUENCE IS3B-RELATED"/>
    <property type="match status" value="1"/>
</dbReference>
<reference evidence="2 3" key="1">
    <citation type="journal article" date="2016" name="Nat. Commun.">
        <title>Thousands of microbial genomes shed light on interconnected biogeochemical processes in an aquifer system.</title>
        <authorList>
            <person name="Anantharaman K."/>
            <person name="Brown C.T."/>
            <person name="Hug L.A."/>
            <person name="Sharon I."/>
            <person name="Castelle C.J."/>
            <person name="Probst A.J."/>
            <person name="Thomas B.C."/>
            <person name="Singh A."/>
            <person name="Wilkins M.J."/>
            <person name="Karaoz U."/>
            <person name="Brodie E.L."/>
            <person name="Williams K.H."/>
            <person name="Hubbard S.S."/>
            <person name="Banfield J.F."/>
        </authorList>
    </citation>
    <scope>NUCLEOTIDE SEQUENCE [LARGE SCALE GENOMIC DNA]</scope>
</reference>
<evidence type="ECO:0000313" key="3">
    <source>
        <dbReference type="Proteomes" id="UP000178481"/>
    </source>
</evidence>
<dbReference type="SUPFAM" id="SSF53098">
    <property type="entry name" value="Ribonuclease H-like"/>
    <property type="match status" value="1"/>
</dbReference>
<dbReference type="PROSITE" id="PS50994">
    <property type="entry name" value="INTEGRASE"/>
    <property type="match status" value="1"/>
</dbReference>
<dbReference type="Pfam" id="PF13683">
    <property type="entry name" value="rve_3"/>
    <property type="match status" value="1"/>
</dbReference>
<proteinExistence type="predicted"/>
<dbReference type="InterPro" id="IPR050900">
    <property type="entry name" value="Transposase_IS3/IS150/IS904"/>
</dbReference>
<dbReference type="GO" id="GO:0003676">
    <property type="term" value="F:nucleic acid binding"/>
    <property type="evidence" value="ECO:0007669"/>
    <property type="project" value="InterPro"/>
</dbReference>
<gene>
    <name evidence="2" type="ORF">A2607_00015</name>
</gene>
<name>A0A1G2QDV1_9BACT</name>
<dbReference type="AlphaFoldDB" id="A0A1G2QDV1"/>
<dbReference type="SUPFAM" id="SSF46689">
    <property type="entry name" value="Homeodomain-like"/>
    <property type="match status" value="1"/>
</dbReference>
<accession>A0A1G2QDV1</accession>
<dbReference type="PANTHER" id="PTHR46889:SF5">
    <property type="entry name" value="INTEGRASE PROTEIN"/>
    <property type="match status" value="1"/>
</dbReference>
<comment type="caution">
    <text evidence="2">The sequence shown here is derived from an EMBL/GenBank/DDBJ whole genome shotgun (WGS) entry which is preliminary data.</text>
</comment>
<dbReference type="Proteomes" id="UP000178481">
    <property type="component" value="Unassembled WGS sequence"/>
</dbReference>
<evidence type="ECO:0000259" key="1">
    <source>
        <dbReference type="PROSITE" id="PS50994"/>
    </source>
</evidence>
<dbReference type="InterPro" id="IPR001584">
    <property type="entry name" value="Integrase_cat-core"/>
</dbReference>
<dbReference type="Gene3D" id="3.30.420.10">
    <property type="entry name" value="Ribonuclease H-like superfamily/Ribonuclease H"/>
    <property type="match status" value="1"/>
</dbReference>
<protein>
    <recommendedName>
        <fullName evidence="1">Integrase catalytic domain-containing protein</fullName>
    </recommendedName>
</protein>
<sequence length="292" mass="34041">MAYTLNPHQPKVRGQAVELVRQGWSTRKVARYFGFSQSAIVKWVAKTRQRGYGAIPTQSSRPRHSPNALDREIVSKIIVERSLRQRCAEHVYQSLKTQNVKVSLSSVKRTLDRCHLLKKRSLWKRPHDATPRPKALFAGALVQLDTVHIIAPDDSRIYVYTLIDLFSRWAYAEVVERIGAEASVQFVKRARQTASFNFVMIQTDHGPEFSRWFTHHLWQAKIAHRHSRVRQSNDNAHIERFNRTLQEECLDKVANTISSFKKVLPEYLNYYNHERTHMGINYQIPCQLIPRS</sequence>
<dbReference type="InterPro" id="IPR012337">
    <property type="entry name" value="RNaseH-like_sf"/>
</dbReference>
<dbReference type="GO" id="GO:0015074">
    <property type="term" value="P:DNA integration"/>
    <property type="evidence" value="ECO:0007669"/>
    <property type="project" value="InterPro"/>
</dbReference>
<evidence type="ECO:0000313" key="2">
    <source>
        <dbReference type="EMBL" id="OHA58756.1"/>
    </source>
</evidence>
<dbReference type="InterPro" id="IPR036397">
    <property type="entry name" value="RNaseH_sf"/>
</dbReference>
<dbReference type="EMBL" id="MHTI01000027">
    <property type="protein sequence ID" value="OHA58756.1"/>
    <property type="molecule type" value="Genomic_DNA"/>
</dbReference>